<evidence type="ECO:0000313" key="3">
    <source>
        <dbReference type="EMBL" id="CTR09238.1"/>
    </source>
</evidence>
<proteinExistence type="predicted"/>
<evidence type="ECO:0000313" key="5">
    <source>
        <dbReference type="Proteomes" id="UP000199069"/>
    </source>
</evidence>
<protein>
    <submittedName>
        <fullName evidence="3">Uncharacterized protein</fullName>
    </submittedName>
</protein>
<reference evidence="4 6" key="2">
    <citation type="journal article" date="2018" name="Elife">
        <title>Functional genomics of lipid metabolism in the oleaginous yeast Rhodosporidium toruloides.</title>
        <authorList>
            <person name="Coradetti S.T."/>
            <person name="Pinel D."/>
            <person name="Geiselman G."/>
            <person name="Ito M."/>
            <person name="Mondo S."/>
            <person name="Reilly M.C."/>
            <person name="Cheng Y.F."/>
            <person name="Bauer S."/>
            <person name="Grigoriev I."/>
            <person name="Gladden J.M."/>
            <person name="Simmons B.A."/>
            <person name="Brem R."/>
            <person name="Arkin A.P."/>
            <person name="Skerker J.M."/>
        </authorList>
    </citation>
    <scope>NUCLEOTIDE SEQUENCE [LARGE SCALE GENOMIC DNA]</scope>
    <source>
        <strain evidence="4 6">NBRC 0880</strain>
    </source>
</reference>
<evidence type="ECO:0000313" key="6">
    <source>
        <dbReference type="Proteomes" id="UP000239560"/>
    </source>
</evidence>
<keyword evidence="2" id="KW-0812">Transmembrane</keyword>
<keyword evidence="2" id="KW-0472">Membrane</keyword>
<dbReference type="Proteomes" id="UP000199069">
    <property type="component" value="Unassembled WGS sequence"/>
</dbReference>
<dbReference type="EMBL" id="LCTV02000009">
    <property type="protein sequence ID" value="PRQ72852.1"/>
    <property type="molecule type" value="Genomic_DNA"/>
</dbReference>
<feature type="compositionally biased region" description="Pro residues" evidence="1">
    <location>
        <begin position="1"/>
        <end position="12"/>
    </location>
</feature>
<reference evidence="3 5" key="1">
    <citation type="submission" date="2015-07" db="EMBL/GenBank/DDBJ databases">
        <authorList>
            <person name="Cajimat M.N.B."/>
            <person name="Milazzo M.L."/>
            <person name="Fulhorst C.F."/>
        </authorList>
    </citation>
    <scope>NUCLEOTIDE SEQUENCE [LARGE SCALE GENOMIC DNA]</scope>
    <source>
        <strain evidence="3">Single colony</strain>
    </source>
</reference>
<feature type="transmembrane region" description="Helical" evidence="2">
    <location>
        <begin position="487"/>
        <end position="508"/>
    </location>
</feature>
<dbReference type="Proteomes" id="UP000239560">
    <property type="component" value="Unassembled WGS sequence"/>
</dbReference>
<organism evidence="3 5">
    <name type="scientific">Rhodotorula toruloides</name>
    <name type="common">Yeast</name>
    <name type="synonym">Rhodosporidium toruloides</name>
    <dbReference type="NCBI Taxonomy" id="5286"/>
    <lineage>
        <taxon>Eukaryota</taxon>
        <taxon>Fungi</taxon>
        <taxon>Dikarya</taxon>
        <taxon>Basidiomycota</taxon>
        <taxon>Pucciniomycotina</taxon>
        <taxon>Microbotryomycetes</taxon>
        <taxon>Sporidiobolales</taxon>
        <taxon>Sporidiobolaceae</taxon>
        <taxon>Rhodotorula</taxon>
    </lineage>
</organism>
<feature type="region of interest" description="Disordered" evidence="1">
    <location>
        <begin position="373"/>
        <end position="410"/>
    </location>
</feature>
<evidence type="ECO:0000256" key="2">
    <source>
        <dbReference type="SAM" id="Phobius"/>
    </source>
</evidence>
<feature type="region of interest" description="Disordered" evidence="1">
    <location>
        <begin position="1"/>
        <end position="33"/>
    </location>
</feature>
<accession>A0A0K3CJX2</accession>
<keyword evidence="5" id="KW-1185">Reference proteome</keyword>
<evidence type="ECO:0000313" key="4">
    <source>
        <dbReference type="EMBL" id="PRQ72852.1"/>
    </source>
</evidence>
<feature type="region of interest" description="Disordered" evidence="1">
    <location>
        <begin position="68"/>
        <end position="139"/>
    </location>
</feature>
<sequence length="612" mass="66154">MPAQPYDPPPSSRPSSRASRPSSRPNNPPESIFERVEHGLDAVEHYASAAEYIAGQVGKAARVGKNIEPQLEEAYGHGSRPQGPVHESADESAGEQQKTLLSKKTRPSSGSTEKPPPLVVPYQSPTATTRQRKKTTSADTSAAFLKDLDKTQEAVDDLFDDVELVALQRHRLTGVPYAVSGLFKDRKVEPPRSSKQEKKEAMKLAAMVTQAGKDLLVQYRAVCGLATRLDSLKTKRALSPRDLRRAEKYLKTLNSTFASLLDFVEDRAKEEKRAVDDGSAGEALMRRIKEEHPRWTAVDVRQASEKAEADAKSSTLATVDLSSYAGRWLLENPFTELDAVLQTIDLAEHQIKEAKDTRTGSWALGSLLSHAIPQLRQKQPRRSAKPASPSSGLYEVGKSRQSTRSHAYHDLAKNERGALSDISTDSDEADDLEKQKSSLLTKKHAKAADGTDLTALAAAMAPTSDGFQESQADLIEDAKEQAQTEHIYTPIVIVYWVCIVILYIYYFIARGLGFASPLGNVDLGAVMGNSAWNDTHDGLVKTTASMSSTSSSSVLSASAVSSNLFPSTSHAIPSSTTSAGLDDLNSILHAMQSANIGATMTAVATAAPTQSV</sequence>
<dbReference type="AlphaFoldDB" id="A0A0K3CJX2"/>
<name>A0A0K3CJX2_RHOTO</name>
<dbReference type="EMBL" id="CWKI01000009">
    <property type="protein sequence ID" value="CTR09238.1"/>
    <property type="molecule type" value="Genomic_DNA"/>
</dbReference>
<keyword evidence="2" id="KW-1133">Transmembrane helix</keyword>
<evidence type="ECO:0000256" key="1">
    <source>
        <dbReference type="SAM" id="MobiDB-lite"/>
    </source>
</evidence>
<feature type="compositionally biased region" description="Low complexity" evidence="1">
    <location>
        <begin position="13"/>
        <end position="31"/>
    </location>
</feature>
<gene>
    <name evidence="3" type="primary">FGENESH: predicted gene_9.445</name>
    <name evidence="4" type="ORF">AAT19DRAFT_16776</name>
    <name evidence="3" type="ORF">BN2166_0050990</name>
</gene>
<dbReference type="OMA" id="GNSAWND"/>
<dbReference type="OrthoDB" id="2524808at2759"/>